<sequence>MMMTLLKTIGVLVGIISSLLVFVVVCLVAINASDRTKSPNTLLVESWLKQQPVVSDANGFEYAKTIVGTAEDNASLEQKSLLTLSTAAVELTRGFKTACYQTDITTCNQFFHDNDNDIKDVIGAYKAEIEQYNTLLSMPFWQESDQSLTLQKQIHWSKLFQLRDLSILASIKGVNATASKLDIDSITVFLNRDAHFWNNVYHSSRSLMSHTIAYNMLKLQLNLASSITPENKEFSKKITTWQSPFVLTQSDFERIFSGEWLFGRNIMQQMEIDAQQESVPFYQQWLAKMFIKSIDDDNLRAEYFVNMVKEPVSTDASITLIQPEYCDNDNGLMQLWQLRYNPIGKVLSCTFYETDLKLRIVNMNIEIEQLRNNLMMTQ</sequence>
<gene>
    <name evidence="1" type="ORF">GCM10009411_13600</name>
</gene>
<dbReference type="Proteomes" id="UP000619118">
    <property type="component" value="Unassembled WGS sequence"/>
</dbReference>
<dbReference type="RefSeq" id="WP_160053676.1">
    <property type="nucleotide sequence ID" value="NZ_BMQX01000007.1"/>
</dbReference>
<comment type="caution">
    <text evidence="1">The sequence shown here is derived from an EMBL/GenBank/DDBJ whole genome shotgun (WGS) entry which is preliminary data.</text>
</comment>
<name>A0ABQ2R619_9GAMM</name>
<dbReference type="EMBL" id="BMQX01000007">
    <property type="protein sequence ID" value="GGQ14230.1"/>
    <property type="molecule type" value="Genomic_DNA"/>
</dbReference>
<reference evidence="2" key="1">
    <citation type="journal article" date="2019" name="Int. J. Syst. Evol. Microbiol.">
        <title>The Global Catalogue of Microorganisms (GCM) 10K type strain sequencing project: providing services to taxonomists for standard genome sequencing and annotation.</title>
        <authorList>
            <consortium name="The Broad Institute Genomics Platform"/>
            <consortium name="The Broad Institute Genome Sequencing Center for Infectious Disease"/>
            <person name="Wu L."/>
            <person name="Ma J."/>
        </authorList>
    </citation>
    <scope>NUCLEOTIDE SEQUENCE [LARGE SCALE GENOMIC DNA]</scope>
    <source>
        <strain evidence="2">JCM 32306</strain>
    </source>
</reference>
<evidence type="ECO:0000313" key="2">
    <source>
        <dbReference type="Proteomes" id="UP000619118"/>
    </source>
</evidence>
<organism evidence="1 2">
    <name type="scientific">Shewanella litoralis</name>
    <dbReference type="NCBI Taxonomy" id="2282700"/>
    <lineage>
        <taxon>Bacteria</taxon>
        <taxon>Pseudomonadati</taxon>
        <taxon>Pseudomonadota</taxon>
        <taxon>Gammaproteobacteria</taxon>
        <taxon>Alteromonadales</taxon>
        <taxon>Shewanellaceae</taxon>
        <taxon>Shewanella</taxon>
    </lineage>
</organism>
<proteinExistence type="predicted"/>
<evidence type="ECO:0000313" key="1">
    <source>
        <dbReference type="EMBL" id="GGQ14230.1"/>
    </source>
</evidence>
<protein>
    <submittedName>
        <fullName evidence="1">Uncharacterized protein</fullName>
    </submittedName>
</protein>
<accession>A0ABQ2R619</accession>
<keyword evidence="2" id="KW-1185">Reference proteome</keyword>